<dbReference type="PANTHER" id="PTHR30537:SF3">
    <property type="entry name" value="TRANSCRIPTIONAL REGULATORY PROTEIN"/>
    <property type="match status" value="1"/>
</dbReference>
<dbReference type="Gene3D" id="3.40.190.290">
    <property type="match status" value="1"/>
</dbReference>
<keyword evidence="3" id="KW-0238">DNA-binding</keyword>
<keyword evidence="7" id="KW-1185">Reference proteome</keyword>
<dbReference type="Pfam" id="PF03466">
    <property type="entry name" value="LysR_substrate"/>
    <property type="match status" value="1"/>
</dbReference>
<dbReference type="PRINTS" id="PR00039">
    <property type="entry name" value="HTHLYSR"/>
</dbReference>
<dbReference type="PROSITE" id="PS50931">
    <property type="entry name" value="HTH_LYSR"/>
    <property type="match status" value="1"/>
</dbReference>
<name>A0ABR7RS66_9PROT</name>
<dbReference type="Pfam" id="PF00126">
    <property type="entry name" value="HTH_1"/>
    <property type="match status" value="1"/>
</dbReference>
<evidence type="ECO:0000256" key="3">
    <source>
        <dbReference type="ARBA" id="ARBA00023125"/>
    </source>
</evidence>
<organism evidence="6 7">
    <name type="scientific">Teichococcus aerophilus</name>
    <dbReference type="NCBI Taxonomy" id="1224513"/>
    <lineage>
        <taxon>Bacteria</taxon>
        <taxon>Pseudomonadati</taxon>
        <taxon>Pseudomonadota</taxon>
        <taxon>Alphaproteobacteria</taxon>
        <taxon>Acetobacterales</taxon>
        <taxon>Roseomonadaceae</taxon>
        <taxon>Roseomonas</taxon>
    </lineage>
</organism>
<evidence type="ECO:0000256" key="1">
    <source>
        <dbReference type="ARBA" id="ARBA00009437"/>
    </source>
</evidence>
<evidence type="ECO:0000313" key="6">
    <source>
        <dbReference type="EMBL" id="MBC9208990.1"/>
    </source>
</evidence>
<gene>
    <name evidence="6" type="ORF">IBL26_19255</name>
</gene>
<dbReference type="InterPro" id="IPR036390">
    <property type="entry name" value="WH_DNA-bd_sf"/>
</dbReference>
<dbReference type="SUPFAM" id="SSF53850">
    <property type="entry name" value="Periplasmic binding protein-like II"/>
    <property type="match status" value="1"/>
</dbReference>
<comment type="similarity">
    <text evidence="1">Belongs to the LysR transcriptional regulatory family.</text>
</comment>
<dbReference type="PANTHER" id="PTHR30537">
    <property type="entry name" value="HTH-TYPE TRANSCRIPTIONAL REGULATOR"/>
    <property type="match status" value="1"/>
</dbReference>
<evidence type="ECO:0000256" key="2">
    <source>
        <dbReference type="ARBA" id="ARBA00023015"/>
    </source>
</evidence>
<sequence length="297" mass="31900">MNSEPGWDLYRSFHAVLREGSLSGAARVLGLTQPSIARHIAALEQATGAALFVRTQRGLAPTEAAQELRPYAELLASTAAALLRTAEGGVGQVSGTVRITASDIVGSEHLPAILARLRARHPQLTIELSLSNSVDDLLQRQADIAVRMVRPVQQALLARRIGCIPLGLHAHRDYLARRGVPASMEALGRHDLIGFDLETPPIRALVARYSQLARTAFALRTDSDIAQLSAIRAGFGVGVCQVPIAAAAPDLVRVLEAEFQVELEVWVVMHEDLRGNARCRAVFDALAEGLAPLTRAS</sequence>
<feature type="domain" description="HTH lysR-type" evidence="5">
    <location>
        <begin position="11"/>
        <end position="62"/>
    </location>
</feature>
<dbReference type="InterPro" id="IPR058163">
    <property type="entry name" value="LysR-type_TF_proteobact-type"/>
</dbReference>
<evidence type="ECO:0000313" key="7">
    <source>
        <dbReference type="Proteomes" id="UP000626026"/>
    </source>
</evidence>
<comment type="caution">
    <text evidence="6">The sequence shown here is derived from an EMBL/GenBank/DDBJ whole genome shotgun (WGS) entry which is preliminary data.</text>
</comment>
<proteinExistence type="inferred from homology"/>
<evidence type="ECO:0000256" key="4">
    <source>
        <dbReference type="ARBA" id="ARBA00023163"/>
    </source>
</evidence>
<dbReference type="InterPro" id="IPR005119">
    <property type="entry name" value="LysR_subst-bd"/>
</dbReference>
<dbReference type="SUPFAM" id="SSF46785">
    <property type="entry name" value="Winged helix' DNA-binding domain"/>
    <property type="match status" value="1"/>
</dbReference>
<accession>A0ABR7RS66</accession>
<dbReference type="InterPro" id="IPR000847">
    <property type="entry name" value="LysR_HTH_N"/>
</dbReference>
<dbReference type="InterPro" id="IPR036388">
    <property type="entry name" value="WH-like_DNA-bd_sf"/>
</dbReference>
<reference evidence="6 7" key="1">
    <citation type="journal article" date="2013" name="Int. J. Syst. Evol. Microbiol.">
        <title>Roseomonas aerophila sp. nov., isolated from air.</title>
        <authorList>
            <person name="Kim S.J."/>
            <person name="Weon H.Y."/>
            <person name="Ahn J.H."/>
            <person name="Hong S.B."/>
            <person name="Seok S.J."/>
            <person name="Whang K.S."/>
            <person name="Kwon S.W."/>
        </authorList>
    </citation>
    <scope>NUCLEOTIDE SEQUENCE [LARGE SCALE GENOMIC DNA]</scope>
    <source>
        <strain evidence="6 7">NBRC 108923</strain>
    </source>
</reference>
<dbReference type="RefSeq" id="WP_187786139.1">
    <property type="nucleotide sequence ID" value="NZ_JACTVA010000043.1"/>
</dbReference>
<dbReference type="Proteomes" id="UP000626026">
    <property type="component" value="Unassembled WGS sequence"/>
</dbReference>
<protein>
    <submittedName>
        <fullName evidence="6">LysR family transcriptional regulator</fullName>
    </submittedName>
</protein>
<keyword evidence="2" id="KW-0805">Transcription regulation</keyword>
<keyword evidence="4" id="KW-0804">Transcription</keyword>
<evidence type="ECO:0000259" key="5">
    <source>
        <dbReference type="PROSITE" id="PS50931"/>
    </source>
</evidence>
<dbReference type="EMBL" id="JACTVA010000043">
    <property type="protein sequence ID" value="MBC9208990.1"/>
    <property type="molecule type" value="Genomic_DNA"/>
</dbReference>
<dbReference type="Gene3D" id="1.10.10.10">
    <property type="entry name" value="Winged helix-like DNA-binding domain superfamily/Winged helix DNA-binding domain"/>
    <property type="match status" value="1"/>
</dbReference>